<evidence type="ECO:0000313" key="2">
    <source>
        <dbReference type="EMBL" id="PFG41248.1"/>
    </source>
</evidence>
<dbReference type="PANTHER" id="PTHR33434">
    <property type="entry name" value="DEGV DOMAIN-CONTAINING PROTEIN DR_1986-RELATED"/>
    <property type="match status" value="1"/>
</dbReference>
<dbReference type="Gene3D" id="3.30.1180.10">
    <property type="match status" value="1"/>
</dbReference>
<dbReference type="AlphaFoldDB" id="A0A2A9EQS1"/>
<dbReference type="InterPro" id="IPR043168">
    <property type="entry name" value="DegV_C"/>
</dbReference>
<dbReference type="Gene3D" id="3.40.50.10170">
    <property type="match status" value="1"/>
</dbReference>
<sequence length="299" mass="29793">MTGVAVVTDSTASLPPDVAADLGITVVPLHVVVDGEDRLDDAAGSAALAVQMADGTTATTSQPSPAELVRTYRAASDGGRREVVAIHLSAELSGTVGGARRAADLLAAEGIRVHVVDSRTVAAGTGLAAVAAAEAALRGAGPAQVVAVARETAAKSTVLFVVPELTYLQRGGRMTAGAALVGTALGIRPVLAIADGRIAVVETVRGRARARRRVVERAVQAAGGPRARVPHPPAQRVRVAVHHFGAADEAVALEEELADALAGTGALVAGALRSEVTAVVGVHAGPGVLGVVVAPAGEL</sequence>
<accession>A0A2A9EQS1</accession>
<dbReference type="PANTHER" id="PTHR33434:SF2">
    <property type="entry name" value="FATTY ACID-BINDING PROTEIN TM_1468"/>
    <property type="match status" value="1"/>
</dbReference>
<dbReference type="RefSeq" id="WP_098485037.1">
    <property type="nucleotide sequence ID" value="NZ_PDJI01000004.1"/>
</dbReference>
<dbReference type="EMBL" id="PDJI01000004">
    <property type="protein sequence ID" value="PFG41248.1"/>
    <property type="molecule type" value="Genomic_DNA"/>
</dbReference>
<dbReference type="GO" id="GO:0008289">
    <property type="term" value="F:lipid binding"/>
    <property type="evidence" value="ECO:0007669"/>
    <property type="project" value="UniProtKB-KW"/>
</dbReference>
<keyword evidence="1" id="KW-0446">Lipid-binding</keyword>
<protein>
    <submittedName>
        <fullName evidence="2">DegV family protein with EDD domain</fullName>
    </submittedName>
</protein>
<dbReference type="SUPFAM" id="SSF82549">
    <property type="entry name" value="DAK1/DegV-like"/>
    <property type="match status" value="1"/>
</dbReference>
<evidence type="ECO:0000313" key="3">
    <source>
        <dbReference type="Proteomes" id="UP000222106"/>
    </source>
</evidence>
<dbReference type="OrthoDB" id="9760324at2"/>
<dbReference type="InterPro" id="IPR050270">
    <property type="entry name" value="DegV_domain_contain"/>
</dbReference>
<gene>
    <name evidence="2" type="ORF">ATJ97_3796</name>
</gene>
<organism evidence="2 3">
    <name type="scientific">Georgenia soli</name>
    <dbReference type="NCBI Taxonomy" id="638953"/>
    <lineage>
        <taxon>Bacteria</taxon>
        <taxon>Bacillati</taxon>
        <taxon>Actinomycetota</taxon>
        <taxon>Actinomycetes</taxon>
        <taxon>Micrococcales</taxon>
        <taxon>Bogoriellaceae</taxon>
        <taxon>Georgenia</taxon>
    </lineage>
</organism>
<dbReference type="Pfam" id="PF02645">
    <property type="entry name" value="DegV"/>
    <property type="match status" value="1"/>
</dbReference>
<dbReference type="InterPro" id="IPR003797">
    <property type="entry name" value="DegV"/>
</dbReference>
<dbReference type="NCBIfam" id="TIGR00762">
    <property type="entry name" value="DegV"/>
    <property type="match status" value="1"/>
</dbReference>
<reference evidence="2 3" key="1">
    <citation type="submission" date="2017-10" db="EMBL/GenBank/DDBJ databases">
        <title>Sequencing the genomes of 1000 actinobacteria strains.</title>
        <authorList>
            <person name="Klenk H.-P."/>
        </authorList>
    </citation>
    <scope>NUCLEOTIDE SEQUENCE [LARGE SCALE GENOMIC DNA]</scope>
    <source>
        <strain evidence="2 3">DSM 21838</strain>
    </source>
</reference>
<name>A0A2A9EQS1_9MICO</name>
<keyword evidence="3" id="KW-1185">Reference proteome</keyword>
<evidence type="ECO:0000256" key="1">
    <source>
        <dbReference type="ARBA" id="ARBA00023121"/>
    </source>
</evidence>
<comment type="caution">
    <text evidence="2">The sequence shown here is derived from an EMBL/GenBank/DDBJ whole genome shotgun (WGS) entry which is preliminary data.</text>
</comment>
<dbReference type="Proteomes" id="UP000222106">
    <property type="component" value="Unassembled WGS sequence"/>
</dbReference>
<proteinExistence type="predicted"/>
<dbReference type="PROSITE" id="PS51482">
    <property type="entry name" value="DEGV"/>
    <property type="match status" value="1"/>
</dbReference>